<evidence type="ECO:0000256" key="1">
    <source>
        <dbReference type="ARBA" id="ARBA00001974"/>
    </source>
</evidence>
<reference evidence="17 18" key="1">
    <citation type="submission" date="2018-03" db="EMBL/GenBank/DDBJ databases">
        <title>Genomic Encyclopedia of Archaeal and Bacterial Type Strains, Phase II (KMG-II): from individual species to whole genera.</title>
        <authorList>
            <person name="Goeker M."/>
        </authorList>
    </citation>
    <scope>NUCLEOTIDE SEQUENCE [LARGE SCALE GENOMIC DNA]</scope>
    <source>
        <strain evidence="17 18">DSM 29328</strain>
    </source>
</reference>
<gene>
    <name evidence="17" type="ORF">CLV78_103218</name>
</gene>
<keyword evidence="14" id="KW-0472">Membrane</keyword>
<evidence type="ECO:0000256" key="6">
    <source>
        <dbReference type="ARBA" id="ARBA00022723"/>
    </source>
</evidence>
<comment type="caution">
    <text evidence="17">The sequence shown here is derived from an EMBL/GenBank/DDBJ whole genome shotgun (WGS) entry which is preliminary data.</text>
</comment>
<evidence type="ECO:0000313" key="18">
    <source>
        <dbReference type="Proteomes" id="UP000239480"/>
    </source>
</evidence>
<evidence type="ECO:0000256" key="3">
    <source>
        <dbReference type="ARBA" id="ARBA00004370"/>
    </source>
</evidence>
<evidence type="ECO:0000256" key="8">
    <source>
        <dbReference type="ARBA" id="ARBA00022946"/>
    </source>
</evidence>
<keyword evidence="9 15" id="KW-0249">Electron transport</keyword>
<dbReference type="Gene3D" id="3.30.9.90">
    <property type="match status" value="1"/>
</dbReference>
<evidence type="ECO:0000256" key="13">
    <source>
        <dbReference type="ARBA" id="ARBA00023075"/>
    </source>
</evidence>
<dbReference type="SUPFAM" id="SSF51905">
    <property type="entry name" value="FAD/NAD(P)-binding domain"/>
    <property type="match status" value="1"/>
</dbReference>
<keyword evidence="11 15" id="KW-0408">Iron</keyword>
<dbReference type="InterPro" id="IPR040156">
    <property type="entry name" value="ETF-QO"/>
</dbReference>
<dbReference type="RefSeq" id="WP_106204726.1">
    <property type="nucleotide sequence ID" value="NZ_PVTD01000003.1"/>
</dbReference>
<evidence type="ECO:0000256" key="7">
    <source>
        <dbReference type="ARBA" id="ARBA00022827"/>
    </source>
</evidence>
<dbReference type="SUPFAM" id="SSF54373">
    <property type="entry name" value="FAD-linked reductases, C-terminal domain"/>
    <property type="match status" value="1"/>
</dbReference>
<dbReference type="Gene3D" id="3.30.70.20">
    <property type="match status" value="1"/>
</dbReference>
<comment type="cofactor">
    <cofactor evidence="15">
        <name>[4Fe-4S] cluster</name>
        <dbReference type="ChEBI" id="CHEBI:49883"/>
    </cofactor>
    <text evidence="15">Binds 1 [4Fe-4S] cluster.</text>
</comment>
<dbReference type="OrthoDB" id="9766632at2"/>
<dbReference type="Pfam" id="PF21162">
    <property type="entry name" value="ETFQO_UQ-bd"/>
    <property type="match status" value="1"/>
</dbReference>
<keyword evidence="13 15" id="KW-0830">Ubiquinone</keyword>
<name>A0A2T0RT81_9RHOB</name>
<comment type="subcellular location">
    <subcellularLocation>
        <location evidence="3">Membrane</location>
    </subcellularLocation>
</comment>
<dbReference type="GO" id="GO:0051539">
    <property type="term" value="F:4 iron, 4 sulfur cluster binding"/>
    <property type="evidence" value="ECO:0007669"/>
    <property type="project" value="UniProtKB-UniRule"/>
</dbReference>
<dbReference type="GO" id="GO:0016020">
    <property type="term" value="C:membrane"/>
    <property type="evidence" value="ECO:0007669"/>
    <property type="project" value="UniProtKB-SubCell"/>
</dbReference>
<dbReference type="EC" id="1.5.5.1" evidence="15"/>
<evidence type="ECO:0000256" key="9">
    <source>
        <dbReference type="ARBA" id="ARBA00022982"/>
    </source>
</evidence>
<keyword evidence="5 15" id="KW-0285">Flavoprotein</keyword>
<dbReference type="PANTHER" id="PTHR10617">
    <property type="entry name" value="ELECTRON TRANSFER FLAVOPROTEIN-UBIQUINONE OXIDOREDUCTASE"/>
    <property type="match status" value="1"/>
</dbReference>
<dbReference type="PRINTS" id="PR00420">
    <property type="entry name" value="RNGMNOXGNASE"/>
</dbReference>
<evidence type="ECO:0000256" key="2">
    <source>
        <dbReference type="ARBA" id="ARBA00002819"/>
    </source>
</evidence>
<dbReference type="InterPro" id="IPR036188">
    <property type="entry name" value="FAD/NAD-bd_sf"/>
</dbReference>
<evidence type="ECO:0000256" key="4">
    <source>
        <dbReference type="ARBA" id="ARBA00022448"/>
    </source>
</evidence>
<dbReference type="AlphaFoldDB" id="A0A2T0RT81"/>
<evidence type="ECO:0000256" key="15">
    <source>
        <dbReference type="RuleBase" id="RU366068"/>
    </source>
</evidence>
<comment type="catalytic activity">
    <reaction evidence="15">
        <text>a ubiquinone + reduced [electron-transfer flavoprotein] = a ubiquinol + oxidized [electron-transfer flavoprotein] + H(+)</text>
        <dbReference type="Rhea" id="RHEA:24052"/>
        <dbReference type="Rhea" id="RHEA-COMP:9565"/>
        <dbReference type="Rhea" id="RHEA-COMP:9566"/>
        <dbReference type="Rhea" id="RHEA-COMP:10685"/>
        <dbReference type="Rhea" id="RHEA-COMP:10686"/>
        <dbReference type="ChEBI" id="CHEBI:15378"/>
        <dbReference type="ChEBI" id="CHEBI:16389"/>
        <dbReference type="ChEBI" id="CHEBI:17976"/>
        <dbReference type="ChEBI" id="CHEBI:57692"/>
        <dbReference type="ChEBI" id="CHEBI:58307"/>
        <dbReference type="EC" id="1.5.5.1"/>
    </reaction>
</comment>
<keyword evidence="7 15" id="KW-0274">FAD</keyword>
<accession>A0A2T0RT81</accession>
<evidence type="ECO:0000313" key="17">
    <source>
        <dbReference type="EMBL" id="PRY24352.1"/>
    </source>
</evidence>
<dbReference type="Gene3D" id="3.50.50.60">
    <property type="entry name" value="FAD/NAD(P)-binding domain"/>
    <property type="match status" value="1"/>
</dbReference>
<feature type="domain" description="4Fe-4S ferredoxin-type" evidence="16">
    <location>
        <begin position="510"/>
        <end position="539"/>
    </location>
</feature>
<keyword evidence="8" id="KW-0809">Transit peptide</keyword>
<dbReference type="SUPFAM" id="SSF54862">
    <property type="entry name" value="4Fe-4S ferredoxins"/>
    <property type="match status" value="1"/>
</dbReference>
<dbReference type="FunFam" id="3.30.70.20:FF:000015">
    <property type="entry name" value="Electron transfer flavoprotein-ubiquinone oxidoreductase"/>
    <property type="match status" value="1"/>
</dbReference>
<comment type="function">
    <text evidence="2 15">Accepts electrons from ETF and reduces ubiquinone.</text>
</comment>
<sequence>MSDIEREAMDYDVVVVGAGPSGLSAAIRLKQLDPDLDVVVLEKGSEVGAHIVSGAVMDPAGLDALIPDWKDKGAPITTKVKKDEFYMLGEGGQIRLPNMMMPPLMNNHHCYIVSLANVCRWMAEQAEALGVEIFPGMACSELVYGETGEVKGVVAGEFGRNPDGTPGPGYEPGMVLNGKYVFISEGVRGSLAKELIARYELDKECDVPKFGLGMKEIWEIDPAKHREGTVTHTMGWPLGSNAGGGSFIYHMENNQVCVGFVVHLNYANPTLFPYMEFQRFKHHPMLKELLEGGKRVAYGARAISEGGYQSIPKSCFPGGALLGCSSGLINVPRIKGIHNAMHSGKEAAEAAHAAIKAGRASDELTDYNEGLRTGPVGKDLKPVRNVKPLWSKFGLLGGLAFGGLDMWLGSKTGWNPFGTMKHGKTDAQSTKDVRECQPIEYPKPDGKLSFDRLTNVSFSMTSHEESQPCHLKLANEELAVREDLGRYAGISSRYCPAGVYEFVEDDGAAPRFVINFSNCVHCKTCDIKDPTGNITWTVPQGGDGPNYPNM</sequence>
<keyword evidence="6 15" id="KW-0479">Metal-binding</keyword>
<evidence type="ECO:0000256" key="10">
    <source>
        <dbReference type="ARBA" id="ARBA00023002"/>
    </source>
</evidence>
<dbReference type="Pfam" id="PF05187">
    <property type="entry name" value="Fer4_ETF_QO"/>
    <property type="match status" value="1"/>
</dbReference>
<dbReference type="PROSITE" id="PS51379">
    <property type="entry name" value="4FE4S_FER_2"/>
    <property type="match status" value="1"/>
</dbReference>
<keyword evidence="10 15" id="KW-0560">Oxidoreductase</keyword>
<dbReference type="PANTHER" id="PTHR10617:SF107">
    <property type="entry name" value="ELECTRON TRANSFER FLAVOPROTEIN-UBIQUINONE OXIDOREDUCTASE, MITOCHONDRIAL"/>
    <property type="match status" value="1"/>
</dbReference>
<dbReference type="GO" id="GO:0004174">
    <property type="term" value="F:electron-transferring-flavoprotein dehydrogenase activity"/>
    <property type="evidence" value="ECO:0007669"/>
    <property type="project" value="UniProtKB-UniRule"/>
</dbReference>
<dbReference type="Pfam" id="PF01946">
    <property type="entry name" value="Thi4"/>
    <property type="match status" value="1"/>
</dbReference>
<organism evidence="17 18">
    <name type="scientific">Aliiruegeria haliotis</name>
    <dbReference type="NCBI Taxonomy" id="1280846"/>
    <lineage>
        <taxon>Bacteria</taxon>
        <taxon>Pseudomonadati</taxon>
        <taxon>Pseudomonadota</taxon>
        <taxon>Alphaproteobacteria</taxon>
        <taxon>Rhodobacterales</taxon>
        <taxon>Roseobacteraceae</taxon>
        <taxon>Aliiruegeria</taxon>
    </lineage>
</organism>
<evidence type="ECO:0000256" key="12">
    <source>
        <dbReference type="ARBA" id="ARBA00023014"/>
    </source>
</evidence>
<keyword evidence="18" id="KW-1185">Reference proteome</keyword>
<protein>
    <recommendedName>
        <fullName evidence="15">Electron transfer flavoprotein-ubiquinone oxidoreductase</fullName>
        <shortName evidence="15">ETF-QO</shortName>
        <ecNumber evidence="15">1.5.5.1</ecNumber>
    </recommendedName>
</protein>
<keyword evidence="4 15" id="KW-0813">Transport</keyword>
<evidence type="ECO:0000259" key="16">
    <source>
        <dbReference type="PROSITE" id="PS51379"/>
    </source>
</evidence>
<comment type="cofactor">
    <cofactor evidence="1 15">
        <name>FAD</name>
        <dbReference type="ChEBI" id="CHEBI:57692"/>
    </cofactor>
</comment>
<evidence type="ECO:0000256" key="5">
    <source>
        <dbReference type="ARBA" id="ARBA00022630"/>
    </source>
</evidence>
<dbReference type="Proteomes" id="UP000239480">
    <property type="component" value="Unassembled WGS sequence"/>
</dbReference>
<proteinExistence type="predicted"/>
<dbReference type="GO" id="GO:0046872">
    <property type="term" value="F:metal ion binding"/>
    <property type="evidence" value="ECO:0007669"/>
    <property type="project" value="UniProtKB-KW"/>
</dbReference>
<dbReference type="InterPro" id="IPR049398">
    <property type="entry name" value="ETF-QO/FixC_UQ-bd"/>
</dbReference>
<dbReference type="InterPro" id="IPR007859">
    <property type="entry name" value="ETF-QO/FixX_C"/>
</dbReference>
<evidence type="ECO:0000256" key="14">
    <source>
        <dbReference type="ARBA" id="ARBA00023136"/>
    </source>
</evidence>
<evidence type="ECO:0000256" key="11">
    <source>
        <dbReference type="ARBA" id="ARBA00023004"/>
    </source>
</evidence>
<dbReference type="EMBL" id="PVTD01000003">
    <property type="protein sequence ID" value="PRY24352.1"/>
    <property type="molecule type" value="Genomic_DNA"/>
</dbReference>
<dbReference type="InterPro" id="IPR017896">
    <property type="entry name" value="4Fe4S_Fe-S-bd"/>
</dbReference>
<keyword evidence="12 15" id="KW-0411">Iron-sulfur</keyword>